<reference evidence="1" key="1">
    <citation type="submission" date="2018-10" db="EMBL/GenBank/DDBJ databases">
        <title>Hidden diversity of soil giant viruses.</title>
        <authorList>
            <person name="Schulz F."/>
            <person name="Alteio L."/>
            <person name="Goudeau D."/>
            <person name="Ryan E.M."/>
            <person name="Malmstrom R.R."/>
            <person name="Blanchard J."/>
            <person name="Woyke T."/>
        </authorList>
    </citation>
    <scope>NUCLEOTIDE SEQUENCE</scope>
    <source>
        <strain evidence="1">EDV1</strain>
    </source>
</reference>
<dbReference type="EMBL" id="MK072068">
    <property type="protein sequence ID" value="AYV77999.1"/>
    <property type="molecule type" value="Genomic_DNA"/>
</dbReference>
<gene>
    <name evidence="1" type="ORF">Edafosvirus3_77</name>
</gene>
<organism evidence="1">
    <name type="scientific">Edafosvirus sp</name>
    <dbReference type="NCBI Taxonomy" id="2487765"/>
    <lineage>
        <taxon>Viruses</taxon>
        <taxon>Varidnaviria</taxon>
        <taxon>Bamfordvirae</taxon>
        <taxon>Nucleocytoviricota</taxon>
        <taxon>Megaviricetes</taxon>
        <taxon>Imitervirales</taxon>
        <taxon>Mimiviridae</taxon>
        <taxon>Klosneuvirinae</taxon>
    </lineage>
</organism>
<sequence length="265" mass="31747">MNGYIHIGIDIMPPKNRHLRKPRKHVDARLRKKMKKHPLNKILDIRDLFNNVLEFTGEEEKINVYKLSQKIRKHIKLSKFCPVYYKLTPNFFVQNLENKMVLATYNSFPDLFSKLLTKKFLSLYCVCRQENDQYYPFHRAVCDTSICKACLIVSFYSTCYNKCLKESSCPSYTCNGSGLWGGRMESFYYVEYPRIPYSMYFQSGAYLNMYQQIAYNIDFDFDGDVISKQQTNKKKPKQYKHYKHMKKDIPYKNINKQIKYKKNFR</sequence>
<accession>A0A3G4ZX45</accession>
<name>A0A3G4ZX45_9VIRU</name>
<evidence type="ECO:0000313" key="1">
    <source>
        <dbReference type="EMBL" id="AYV77999.1"/>
    </source>
</evidence>
<protein>
    <submittedName>
        <fullName evidence="1">Uncharacterized protein</fullName>
    </submittedName>
</protein>
<proteinExistence type="predicted"/>